<accession>A0AAW2QIV7</accession>
<reference evidence="2" key="2">
    <citation type="journal article" date="2024" name="Plant">
        <title>Genomic evolution and insights into agronomic trait innovations of Sesamum species.</title>
        <authorList>
            <person name="Miao H."/>
            <person name="Wang L."/>
            <person name="Qu L."/>
            <person name="Liu H."/>
            <person name="Sun Y."/>
            <person name="Le M."/>
            <person name="Wang Q."/>
            <person name="Wei S."/>
            <person name="Zheng Y."/>
            <person name="Lin W."/>
            <person name="Duan Y."/>
            <person name="Cao H."/>
            <person name="Xiong S."/>
            <person name="Wang X."/>
            <person name="Wei L."/>
            <person name="Li C."/>
            <person name="Ma Q."/>
            <person name="Ju M."/>
            <person name="Zhao R."/>
            <person name="Li G."/>
            <person name="Mu C."/>
            <person name="Tian Q."/>
            <person name="Mei H."/>
            <person name="Zhang T."/>
            <person name="Gao T."/>
            <person name="Zhang H."/>
        </authorList>
    </citation>
    <scope>NUCLEOTIDE SEQUENCE</scope>
    <source>
        <strain evidence="2">G02</strain>
    </source>
</reference>
<keyword evidence="1" id="KW-0812">Transmembrane</keyword>
<gene>
    <name evidence="2" type="ORF">Sradi_3652200</name>
</gene>
<dbReference type="EMBL" id="JACGWJ010000015">
    <property type="protein sequence ID" value="KAL0367621.1"/>
    <property type="molecule type" value="Genomic_DNA"/>
</dbReference>
<keyword evidence="1" id="KW-0472">Membrane</keyword>
<dbReference type="Pfam" id="PF05512">
    <property type="entry name" value="AWPM-19"/>
    <property type="match status" value="1"/>
</dbReference>
<keyword evidence="1" id="KW-1133">Transmembrane helix</keyword>
<organism evidence="2">
    <name type="scientific">Sesamum radiatum</name>
    <name type="common">Black benniseed</name>
    <dbReference type="NCBI Taxonomy" id="300843"/>
    <lineage>
        <taxon>Eukaryota</taxon>
        <taxon>Viridiplantae</taxon>
        <taxon>Streptophyta</taxon>
        <taxon>Embryophyta</taxon>
        <taxon>Tracheophyta</taxon>
        <taxon>Spermatophyta</taxon>
        <taxon>Magnoliopsida</taxon>
        <taxon>eudicotyledons</taxon>
        <taxon>Gunneridae</taxon>
        <taxon>Pentapetalae</taxon>
        <taxon>asterids</taxon>
        <taxon>lamiids</taxon>
        <taxon>Lamiales</taxon>
        <taxon>Pedaliaceae</taxon>
        <taxon>Sesamum</taxon>
    </lineage>
</organism>
<proteinExistence type="predicted"/>
<evidence type="ECO:0000313" key="2">
    <source>
        <dbReference type="EMBL" id="KAL0367621.1"/>
    </source>
</evidence>
<evidence type="ECO:0000256" key="1">
    <source>
        <dbReference type="SAM" id="Phobius"/>
    </source>
</evidence>
<sequence>MASESGKSAASFVLLVNVVLYLIVIVIAAWAVNNGIERSRDIVRNWVELNSL</sequence>
<name>A0AAW2QIV7_SESRA</name>
<protein>
    <submittedName>
        <fullName evidence="2">Uncharacterized protein</fullName>
    </submittedName>
</protein>
<dbReference type="InterPro" id="IPR008390">
    <property type="entry name" value="AWPM-19"/>
</dbReference>
<reference evidence="2" key="1">
    <citation type="submission" date="2020-06" db="EMBL/GenBank/DDBJ databases">
        <authorList>
            <person name="Li T."/>
            <person name="Hu X."/>
            <person name="Zhang T."/>
            <person name="Song X."/>
            <person name="Zhang H."/>
            <person name="Dai N."/>
            <person name="Sheng W."/>
            <person name="Hou X."/>
            <person name="Wei L."/>
        </authorList>
    </citation>
    <scope>NUCLEOTIDE SEQUENCE</scope>
    <source>
        <strain evidence="2">G02</strain>
        <tissue evidence="2">Leaf</tissue>
    </source>
</reference>
<dbReference type="AlphaFoldDB" id="A0AAW2QIV7"/>
<comment type="caution">
    <text evidence="2">The sequence shown here is derived from an EMBL/GenBank/DDBJ whole genome shotgun (WGS) entry which is preliminary data.</text>
</comment>
<feature type="transmembrane region" description="Helical" evidence="1">
    <location>
        <begin position="12"/>
        <end position="32"/>
    </location>
</feature>